<evidence type="ECO:0000256" key="4">
    <source>
        <dbReference type="ARBA" id="ARBA00023242"/>
    </source>
</evidence>
<dbReference type="Proteomes" id="UP000823674">
    <property type="component" value="Chromosome A01"/>
</dbReference>
<organism evidence="8 9">
    <name type="scientific">Brassica rapa subsp. trilocularis</name>
    <dbReference type="NCBI Taxonomy" id="1813537"/>
    <lineage>
        <taxon>Eukaryota</taxon>
        <taxon>Viridiplantae</taxon>
        <taxon>Streptophyta</taxon>
        <taxon>Embryophyta</taxon>
        <taxon>Tracheophyta</taxon>
        <taxon>Spermatophyta</taxon>
        <taxon>Magnoliopsida</taxon>
        <taxon>eudicotyledons</taxon>
        <taxon>Gunneridae</taxon>
        <taxon>Pentapetalae</taxon>
        <taxon>rosids</taxon>
        <taxon>malvids</taxon>
        <taxon>Brassicales</taxon>
        <taxon>Brassicaceae</taxon>
        <taxon>Brassiceae</taxon>
        <taxon>Brassica</taxon>
    </lineage>
</organism>
<reference evidence="8 9" key="1">
    <citation type="submission" date="2021-03" db="EMBL/GenBank/DDBJ databases">
        <authorList>
            <person name="King G.J."/>
            <person name="Bancroft I."/>
            <person name="Baten A."/>
            <person name="Bloomfield J."/>
            <person name="Borpatragohain P."/>
            <person name="He Z."/>
            <person name="Irish N."/>
            <person name="Irwin J."/>
            <person name="Liu K."/>
            <person name="Mauleon R.P."/>
            <person name="Moore J."/>
            <person name="Morris R."/>
            <person name="Ostergaard L."/>
            <person name="Wang B."/>
            <person name="Wells R."/>
        </authorList>
    </citation>
    <scope>NUCLEOTIDE SEQUENCE [LARGE SCALE GENOMIC DNA]</scope>
    <source>
        <strain evidence="8">R-o-18</strain>
        <tissue evidence="8">Leaf</tissue>
    </source>
</reference>
<dbReference type="InterPro" id="IPR036910">
    <property type="entry name" value="HMG_box_dom_sf"/>
</dbReference>
<comment type="caution">
    <text evidence="8">The sequence shown here is derived from an EMBL/GenBank/DDBJ whole genome shotgun (WGS) entry which is preliminary data.</text>
</comment>
<dbReference type="SUPFAM" id="SSF47095">
    <property type="entry name" value="HMG-box"/>
    <property type="match status" value="1"/>
</dbReference>
<evidence type="ECO:0000256" key="2">
    <source>
        <dbReference type="ARBA" id="ARBA00008774"/>
    </source>
</evidence>
<evidence type="ECO:0000313" key="8">
    <source>
        <dbReference type="EMBL" id="KAG5412704.1"/>
    </source>
</evidence>
<dbReference type="EMBL" id="JADBGQ010000001">
    <property type="protein sequence ID" value="KAG5412704.1"/>
    <property type="molecule type" value="Genomic_DNA"/>
</dbReference>
<comment type="subcellular location">
    <subcellularLocation>
        <location evidence="1">Nucleus</location>
    </subcellularLocation>
</comment>
<dbReference type="SMART" id="SM00398">
    <property type="entry name" value="HMG"/>
    <property type="match status" value="1"/>
</dbReference>
<keyword evidence="4 5" id="KW-0539">Nucleus</keyword>
<dbReference type="Gene3D" id="1.10.30.10">
    <property type="entry name" value="High mobility group box domain"/>
    <property type="match status" value="1"/>
</dbReference>
<sequence length="259" mass="28256">MSLLASFFGCFVPKSGSKISSSDGSNSKVMSLEKPKSKSKSPRAPMIVSYFPVGSNLSRLLRITHVFFNTPMFMSLLDFFFGCFIPKSGSKRTSTDGSSNSKVLALDKPKSNSKCLRAPIIVSHFPVRSNLSLLLKTRGKKAGKKAAKDPNKPKRPPSAFFVFLEGFRKEFNLANPDNKSVGAVGKAAGAKWKSMTDEDKAPYVAKAETKKTEYTKTMQKYNMKLANGTSTAGDDDSDKSKSEVNDEAEGASEEEEDDD</sequence>
<proteinExistence type="inferred from homology"/>
<feature type="region of interest" description="Disordered" evidence="6">
    <location>
        <begin position="17"/>
        <end position="41"/>
    </location>
</feature>
<feature type="compositionally biased region" description="Acidic residues" evidence="6">
    <location>
        <begin position="245"/>
        <end position="259"/>
    </location>
</feature>
<feature type="DNA-binding region" description="HMG box" evidence="5">
    <location>
        <begin position="153"/>
        <end position="222"/>
    </location>
</feature>
<accession>A0ABQ7NPF2</accession>
<evidence type="ECO:0000256" key="1">
    <source>
        <dbReference type="ARBA" id="ARBA00004123"/>
    </source>
</evidence>
<keyword evidence="3 5" id="KW-0238">DNA-binding</keyword>
<name>A0ABQ7NPF2_BRACM</name>
<evidence type="ECO:0000259" key="7">
    <source>
        <dbReference type="PROSITE" id="PS50118"/>
    </source>
</evidence>
<dbReference type="PANTHER" id="PTHR46261:SF35">
    <property type="entry name" value="HIGH MOBILITY GROUP B PROTEIN 4-RELATED"/>
    <property type="match status" value="1"/>
</dbReference>
<dbReference type="Pfam" id="PF00505">
    <property type="entry name" value="HMG_box"/>
    <property type="match status" value="1"/>
</dbReference>
<feature type="region of interest" description="Disordered" evidence="6">
    <location>
        <begin position="225"/>
        <end position="259"/>
    </location>
</feature>
<evidence type="ECO:0000256" key="3">
    <source>
        <dbReference type="ARBA" id="ARBA00023125"/>
    </source>
</evidence>
<dbReference type="PROSITE" id="PS50118">
    <property type="entry name" value="HMG_BOX_2"/>
    <property type="match status" value="1"/>
</dbReference>
<gene>
    <name evidence="8" type="primary">A01p003200.1_BraROA</name>
    <name evidence="8" type="ORF">IGI04_000271</name>
</gene>
<dbReference type="InterPro" id="IPR009071">
    <property type="entry name" value="HMG_box_dom"/>
</dbReference>
<protein>
    <recommendedName>
        <fullName evidence="7">HMG box domain-containing protein</fullName>
    </recommendedName>
</protein>
<dbReference type="PANTHER" id="PTHR46261">
    <property type="entry name" value="HIGH MOBILITY GROUP B PROTEIN 4-RELATED"/>
    <property type="match status" value="1"/>
</dbReference>
<keyword evidence="9" id="KW-1185">Reference proteome</keyword>
<dbReference type="CDD" id="cd22005">
    <property type="entry name" value="HMG-box_AtHMGB1-like"/>
    <property type="match status" value="1"/>
</dbReference>
<feature type="compositionally biased region" description="Low complexity" evidence="6">
    <location>
        <begin position="17"/>
        <end position="28"/>
    </location>
</feature>
<evidence type="ECO:0000313" key="9">
    <source>
        <dbReference type="Proteomes" id="UP000823674"/>
    </source>
</evidence>
<dbReference type="InterPro" id="IPR031061">
    <property type="entry name" value="HMGB_plant"/>
</dbReference>
<comment type="similarity">
    <text evidence="2">Belongs to the HMGB family.</text>
</comment>
<feature type="domain" description="HMG box" evidence="7">
    <location>
        <begin position="153"/>
        <end position="222"/>
    </location>
</feature>
<evidence type="ECO:0000256" key="6">
    <source>
        <dbReference type="SAM" id="MobiDB-lite"/>
    </source>
</evidence>
<evidence type="ECO:0000256" key="5">
    <source>
        <dbReference type="PROSITE-ProRule" id="PRU00267"/>
    </source>
</evidence>